<keyword evidence="11" id="KW-1185">Reference proteome</keyword>
<keyword evidence="3 9" id="KW-0813">Transport</keyword>
<dbReference type="Pfam" id="PF03083">
    <property type="entry name" value="MtN3_slv"/>
    <property type="match status" value="1"/>
</dbReference>
<evidence type="ECO:0000256" key="3">
    <source>
        <dbReference type="ARBA" id="ARBA00022448"/>
    </source>
</evidence>
<dbReference type="GO" id="GO:0051260">
    <property type="term" value="P:protein homooligomerization"/>
    <property type="evidence" value="ECO:0007669"/>
    <property type="project" value="UniProtKB-ARBA"/>
</dbReference>
<accession>A0A6A4P011</accession>
<feature type="transmembrane region" description="Helical" evidence="9">
    <location>
        <begin position="6"/>
        <end position="22"/>
    </location>
</feature>
<dbReference type="PANTHER" id="PTHR10791">
    <property type="entry name" value="RAG1-ACTIVATING PROTEIN 1"/>
    <property type="match status" value="1"/>
</dbReference>
<feature type="transmembrane region" description="Helical" evidence="9">
    <location>
        <begin position="34"/>
        <end position="53"/>
    </location>
</feature>
<dbReference type="OrthoDB" id="409725at2759"/>
<protein>
    <recommendedName>
        <fullName evidence="9">Bidirectional sugar transporter SWEET</fullName>
    </recommendedName>
</protein>
<organism evidence="10 11">
    <name type="scientific">Lupinus albus</name>
    <name type="common">White lupine</name>
    <name type="synonym">Lupinus termis</name>
    <dbReference type="NCBI Taxonomy" id="3870"/>
    <lineage>
        <taxon>Eukaryota</taxon>
        <taxon>Viridiplantae</taxon>
        <taxon>Streptophyta</taxon>
        <taxon>Embryophyta</taxon>
        <taxon>Tracheophyta</taxon>
        <taxon>Spermatophyta</taxon>
        <taxon>Magnoliopsida</taxon>
        <taxon>eudicotyledons</taxon>
        <taxon>Gunneridae</taxon>
        <taxon>Pentapetalae</taxon>
        <taxon>rosids</taxon>
        <taxon>fabids</taxon>
        <taxon>Fabales</taxon>
        <taxon>Fabaceae</taxon>
        <taxon>Papilionoideae</taxon>
        <taxon>50 kb inversion clade</taxon>
        <taxon>genistoids sensu lato</taxon>
        <taxon>core genistoids</taxon>
        <taxon>Genisteae</taxon>
        <taxon>Lupinus</taxon>
    </lineage>
</organism>
<keyword evidence="7 9" id="KW-1133">Transmembrane helix</keyword>
<dbReference type="Gene3D" id="1.20.1280.290">
    <property type="match status" value="1"/>
</dbReference>
<dbReference type="InterPro" id="IPR047664">
    <property type="entry name" value="SWEET"/>
</dbReference>
<evidence type="ECO:0000256" key="6">
    <source>
        <dbReference type="ARBA" id="ARBA00022737"/>
    </source>
</evidence>
<dbReference type="AlphaFoldDB" id="A0A6A4P011"/>
<keyword evidence="4 9" id="KW-0762">Sugar transport</keyword>
<reference evidence="11" key="1">
    <citation type="journal article" date="2020" name="Nat. Commun.">
        <title>Genome sequence of the cluster root forming white lupin.</title>
        <authorList>
            <person name="Hufnagel B."/>
            <person name="Marques A."/>
            <person name="Soriano A."/>
            <person name="Marques L."/>
            <person name="Divol F."/>
            <person name="Doumas P."/>
            <person name="Sallet E."/>
            <person name="Mancinotti D."/>
            <person name="Carrere S."/>
            <person name="Marande W."/>
            <person name="Arribat S."/>
            <person name="Keller J."/>
            <person name="Huneau C."/>
            <person name="Blein T."/>
            <person name="Aime D."/>
            <person name="Laguerre M."/>
            <person name="Taylor J."/>
            <person name="Schubert V."/>
            <person name="Nelson M."/>
            <person name="Geu-Flores F."/>
            <person name="Crespi M."/>
            <person name="Gallardo-Guerrero K."/>
            <person name="Delaux P.-M."/>
            <person name="Salse J."/>
            <person name="Berges H."/>
            <person name="Guyot R."/>
            <person name="Gouzy J."/>
            <person name="Peret B."/>
        </authorList>
    </citation>
    <scope>NUCLEOTIDE SEQUENCE [LARGE SCALE GENOMIC DNA]</scope>
    <source>
        <strain evidence="11">cv. Amiga</strain>
    </source>
</reference>
<dbReference type="GO" id="GO:0012505">
    <property type="term" value="C:endomembrane system"/>
    <property type="evidence" value="ECO:0007669"/>
    <property type="project" value="UniProtKB-SubCell"/>
</dbReference>
<evidence type="ECO:0000313" key="11">
    <source>
        <dbReference type="Proteomes" id="UP000447434"/>
    </source>
</evidence>
<comment type="function">
    <text evidence="9">Mediates both low-affinity uptake and efflux of sugar across the membrane.</text>
</comment>
<gene>
    <name evidence="10" type="ORF">Lalb_Chr15g0077421</name>
</gene>
<evidence type="ECO:0000256" key="1">
    <source>
        <dbReference type="ARBA" id="ARBA00004127"/>
    </source>
</evidence>
<name>A0A6A4P011_LUPAL</name>
<dbReference type="EMBL" id="WOCE01000015">
    <property type="protein sequence ID" value="KAE9598143.1"/>
    <property type="molecule type" value="Genomic_DNA"/>
</dbReference>
<comment type="caution">
    <text evidence="10">The sequence shown here is derived from an EMBL/GenBank/DDBJ whole genome shotgun (WGS) entry which is preliminary data.</text>
</comment>
<evidence type="ECO:0000256" key="4">
    <source>
        <dbReference type="ARBA" id="ARBA00022597"/>
    </source>
</evidence>
<keyword evidence="6" id="KW-0677">Repeat</keyword>
<evidence type="ECO:0000313" key="10">
    <source>
        <dbReference type="EMBL" id="KAE9598143.1"/>
    </source>
</evidence>
<dbReference type="Proteomes" id="UP000447434">
    <property type="component" value="Chromosome 15"/>
</dbReference>
<keyword evidence="8 9" id="KW-0472">Membrane</keyword>
<feature type="transmembrane region" description="Helical" evidence="9">
    <location>
        <begin position="90"/>
        <end position="112"/>
    </location>
</feature>
<comment type="similarity">
    <text evidence="2 9">Belongs to the SWEET sugar transporter family.</text>
</comment>
<evidence type="ECO:0000256" key="7">
    <source>
        <dbReference type="ARBA" id="ARBA00022989"/>
    </source>
</evidence>
<evidence type="ECO:0000256" key="2">
    <source>
        <dbReference type="ARBA" id="ARBA00007809"/>
    </source>
</evidence>
<evidence type="ECO:0000256" key="9">
    <source>
        <dbReference type="RuleBase" id="RU910715"/>
    </source>
</evidence>
<dbReference type="GO" id="GO:0016020">
    <property type="term" value="C:membrane"/>
    <property type="evidence" value="ECO:0007669"/>
    <property type="project" value="InterPro"/>
</dbReference>
<feature type="transmembrane region" description="Helical" evidence="9">
    <location>
        <begin position="118"/>
        <end position="139"/>
    </location>
</feature>
<dbReference type="GO" id="GO:0051119">
    <property type="term" value="F:sugar transmembrane transporter activity"/>
    <property type="evidence" value="ECO:0007669"/>
    <property type="project" value="InterPro"/>
</dbReference>
<dbReference type="InterPro" id="IPR004316">
    <property type="entry name" value="SWEET_rpt"/>
</dbReference>
<dbReference type="PANTHER" id="PTHR10791:SF142">
    <property type="entry name" value="BIDIRECTIONAL SUGAR TRANSPORTER SWEET16"/>
    <property type="match status" value="1"/>
</dbReference>
<comment type="subcellular location">
    <subcellularLocation>
        <location evidence="1">Endomembrane system</location>
        <topology evidence="1">Multi-pass membrane protein</topology>
    </subcellularLocation>
</comment>
<evidence type="ECO:0000256" key="8">
    <source>
        <dbReference type="ARBA" id="ARBA00023136"/>
    </source>
</evidence>
<keyword evidence="5 9" id="KW-0812">Transmembrane</keyword>
<dbReference type="FunFam" id="1.20.1280.290:FF:000002">
    <property type="entry name" value="Bidirectional sugar transporter SWEET"/>
    <property type="match status" value="1"/>
</dbReference>
<feature type="transmembrane region" description="Helical" evidence="9">
    <location>
        <begin position="59"/>
        <end position="78"/>
    </location>
</feature>
<evidence type="ECO:0000256" key="5">
    <source>
        <dbReference type="ARBA" id="ARBA00022692"/>
    </source>
</evidence>
<comment type="caution">
    <text evidence="9">Lacks conserved residue(s) required for the propagation of feature annotation.</text>
</comment>
<sequence>MVNGAGAIFHCTYILIFLIYSPQDKKVKRAQLVGIFDVGFVASVISVTLFLHGTTQLNFLGTLCSGLSIIMYASPLLTMKMVLETKSNEYMPFLDSFFMFINAGVWTLYSFLINDLFILIPSFIGLILGLAQITFYMIYKQKPISSNVPIIEIETFNYNKDAMLKDEAIQVVKKALKRVKSLPGPILDHRDTLQKLLKTLSFEPDNLSSSTWINLRSYDEDDIGVEIGVDIEEYPNHSSPHYQITS</sequence>
<proteinExistence type="inferred from homology"/>